<evidence type="ECO:0000313" key="9">
    <source>
        <dbReference type="Ensembl" id="ENSCSAVP00000006218.1"/>
    </source>
</evidence>
<evidence type="ECO:0000313" key="10">
    <source>
        <dbReference type="Proteomes" id="UP000007875"/>
    </source>
</evidence>
<dbReference type="eggNOG" id="KOG4585">
    <property type="taxonomic scope" value="Eukaryota"/>
</dbReference>
<dbReference type="OMA" id="IAIPKPA"/>
<keyword evidence="5" id="KW-0479">Metal-binding</keyword>
<dbReference type="Pfam" id="PF13359">
    <property type="entry name" value="DDE_Tnp_4"/>
    <property type="match status" value="1"/>
</dbReference>
<feature type="domain" description="DDE Tnp4" evidence="8">
    <location>
        <begin position="44"/>
        <end position="205"/>
    </location>
</feature>
<keyword evidence="10" id="KW-1185">Reference proteome</keyword>
<dbReference type="InParanoid" id="H2YLL6"/>
<evidence type="ECO:0000256" key="2">
    <source>
        <dbReference type="ARBA" id="ARBA00004123"/>
    </source>
</evidence>
<name>H2YLL6_CIOSA</name>
<keyword evidence="4" id="KW-0540">Nuclease</keyword>
<dbReference type="GO" id="GO:0046872">
    <property type="term" value="F:metal ion binding"/>
    <property type="evidence" value="ECO:0007669"/>
    <property type="project" value="UniProtKB-KW"/>
</dbReference>
<dbReference type="GO" id="GO:0005634">
    <property type="term" value="C:nucleus"/>
    <property type="evidence" value="ECO:0007669"/>
    <property type="project" value="UniProtKB-SubCell"/>
</dbReference>
<evidence type="ECO:0000259" key="8">
    <source>
        <dbReference type="Pfam" id="PF13359"/>
    </source>
</evidence>
<reference evidence="9" key="2">
    <citation type="submission" date="2025-08" db="UniProtKB">
        <authorList>
            <consortium name="Ensembl"/>
        </authorList>
    </citation>
    <scope>IDENTIFICATION</scope>
</reference>
<protein>
    <recommendedName>
        <fullName evidence="8">DDE Tnp4 domain-containing protein</fullName>
    </recommendedName>
</protein>
<dbReference type="Ensembl" id="ENSCSAVT00000006296.1">
    <property type="protein sequence ID" value="ENSCSAVP00000006218.1"/>
    <property type="gene ID" value="ENSCSAVG00000003707.1"/>
</dbReference>
<dbReference type="PANTHER" id="PTHR22930:SF85">
    <property type="entry name" value="GH03217P-RELATED"/>
    <property type="match status" value="1"/>
</dbReference>
<comment type="similarity">
    <text evidence="3">Belongs to the HARBI1 family.</text>
</comment>
<comment type="subcellular location">
    <subcellularLocation>
        <location evidence="2">Nucleus</location>
    </subcellularLocation>
</comment>
<evidence type="ECO:0000256" key="1">
    <source>
        <dbReference type="ARBA" id="ARBA00001968"/>
    </source>
</evidence>
<comment type="cofactor">
    <cofactor evidence="1">
        <name>a divalent metal cation</name>
        <dbReference type="ChEBI" id="CHEBI:60240"/>
    </cofactor>
</comment>
<organism evidence="9 10">
    <name type="scientific">Ciona savignyi</name>
    <name type="common">Pacific transparent sea squirt</name>
    <dbReference type="NCBI Taxonomy" id="51511"/>
    <lineage>
        <taxon>Eukaryota</taxon>
        <taxon>Metazoa</taxon>
        <taxon>Chordata</taxon>
        <taxon>Tunicata</taxon>
        <taxon>Ascidiacea</taxon>
        <taxon>Phlebobranchia</taxon>
        <taxon>Cionidae</taxon>
        <taxon>Ciona</taxon>
    </lineage>
</organism>
<keyword evidence="6" id="KW-0378">Hydrolase</keyword>
<dbReference type="AlphaFoldDB" id="H2YLL6"/>
<evidence type="ECO:0000256" key="4">
    <source>
        <dbReference type="ARBA" id="ARBA00022722"/>
    </source>
</evidence>
<dbReference type="GeneTree" id="ENSGT00940000166756"/>
<dbReference type="InterPro" id="IPR045249">
    <property type="entry name" value="HARBI1-like"/>
</dbReference>
<dbReference type="InterPro" id="IPR027806">
    <property type="entry name" value="HARBI1_dom"/>
</dbReference>
<dbReference type="PANTHER" id="PTHR22930">
    <property type="match status" value="1"/>
</dbReference>
<dbReference type="Proteomes" id="UP000007875">
    <property type="component" value="Unassembled WGS sequence"/>
</dbReference>
<sequence length="212" mass="23995">MEVCDAVITELMPKVIKFPSKNEIPEKALSFSIDKGMPNCVGAIDGCHIAIPKPAINGEDYWNRKSFYSINMQAIVDHHGRFLDVNIGWPGKAHDARVFMNSAIYKRAELGLIFPQSSTQIGEVNLPYYIIGDSAYPLKKWVIKPYPDNADASERNFNKKHSSARRVVEQAFGRLKQRWRSILKRCDATEKNAVKIISTCVTLHNICENLND</sequence>
<evidence type="ECO:0000256" key="3">
    <source>
        <dbReference type="ARBA" id="ARBA00006958"/>
    </source>
</evidence>
<proteinExistence type="inferred from homology"/>
<evidence type="ECO:0000256" key="7">
    <source>
        <dbReference type="ARBA" id="ARBA00023242"/>
    </source>
</evidence>
<accession>H2YLL6</accession>
<reference evidence="10" key="1">
    <citation type="submission" date="2003-08" db="EMBL/GenBank/DDBJ databases">
        <authorList>
            <person name="Birren B."/>
            <person name="Nusbaum C."/>
            <person name="Abebe A."/>
            <person name="Abouelleil A."/>
            <person name="Adekoya E."/>
            <person name="Ait-zahra M."/>
            <person name="Allen N."/>
            <person name="Allen T."/>
            <person name="An P."/>
            <person name="Anderson M."/>
            <person name="Anderson S."/>
            <person name="Arachchi H."/>
            <person name="Armbruster J."/>
            <person name="Bachantsang P."/>
            <person name="Baldwin J."/>
            <person name="Barry A."/>
            <person name="Bayul T."/>
            <person name="Blitshsteyn B."/>
            <person name="Bloom T."/>
            <person name="Blye J."/>
            <person name="Boguslavskiy L."/>
            <person name="Borowsky M."/>
            <person name="Boukhgalter B."/>
            <person name="Brunache A."/>
            <person name="Butler J."/>
            <person name="Calixte N."/>
            <person name="Calvo S."/>
            <person name="Camarata J."/>
            <person name="Campo K."/>
            <person name="Chang J."/>
            <person name="Cheshatsang Y."/>
            <person name="Citroen M."/>
            <person name="Collymore A."/>
            <person name="Considine T."/>
            <person name="Cook A."/>
            <person name="Cooke P."/>
            <person name="Corum B."/>
            <person name="Cuomo C."/>
            <person name="David R."/>
            <person name="Dawoe T."/>
            <person name="Degray S."/>
            <person name="Dodge S."/>
            <person name="Dooley K."/>
            <person name="Dorje P."/>
            <person name="Dorjee K."/>
            <person name="Dorris L."/>
            <person name="Duffey N."/>
            <person name="Dupes A."/>
            <person name="Elkins T."/>
            <person name="Engels R."/>
            <person name="Erickson J."/>
            <person name="Farina A."/>
            <person name="Faro S."/>
            <person name="Ferreira P."/>
            <person name="Fischer H."/>
            <person name="Fitzgerald M."/>
            <person name="Foley K."/>
            <person name="Gage D."/>
            <person name="Galagan J."/>
            <person name="Gearin G."/>
            <person name="Gnerre S."/>
            <person name="Gnirke A."/>
            <person name="Goyette A."/>
            <person name="Graham J."/>
            <person name="Grandbois E."/>
            <person name="Gyaltsen K."/>
            <person name="Hafez N."/>
            <person name="Hagopian D."/>
            <person name="Hagos B."/>
            <person name="Hall J."/>
            <person name="Hatcher B."/>
            <person name="Heller A."/>
            <person name="Higgins H."/>
            <person name="Honan T."/>
            <person name="Horn A."/>
            <person name="Houde N."/>
            <person name="Hughes L."/>
            <person name="Hulme W."/>
            <person name="Husby E."/>
            <person name="Iliev I."/>
            <person name="Jaffe D."/>
            <person name="Jones C."/>
            <person name="Kamal M."/>
            <person name="Kamat A."/>
            <person name="Kamvysselis M."/>
            <person name="Karlsson E."/>
            <person name="Kells C."/>
            <person name="Kieu A."/>
            <person name="Kisner P."/>
            <person name="Kodira C."/>
            <person name="Kulbokas E."/>
            <person name="Labutti K."/>
            <person name="Lama D."/>
            <person name="Landers T."/>
            <person name="Leger J."/>
            <person name="Levine S."/>
            <person name="Lewis D."/>
            <person name="Lewis T."/>
            <person name="Lindblad-toh K."/>
            <person name="Liu X."/>
            <person name="Lokyitsang T."/>
            <person name="Lokyitsang Y."/>
            <person name="Lucien O."/>
            <person name="Lui A."/>
            <person name="Ma L.J."/>
            <person name="Mabbitt R."/>
            <person name="Macdonald J."/>
            <person name="Maclean C."/>
            <person name="Major J."/>
            <person name="Manning J."/>
            <person name="Marabella R."/>
            <person name="Maru K."/>
            <person name="Matthews C."/>
            <person name="Mauceli E."/>
            <person name="Mccarthy M."/>
            <person name="Mcdonough S."/>
            <person name="Mcghee T."/>
            <person name="Meldrim J."/>
            <person name="Meneus L."/>
            <person name="Mesirov J."/>
            <person name="Mihalev A."/>
            <person name="Mihova T."/>
            <person name="Mikkelsen T."/>
            <person name="Mlenga V."/>
            <person name="Moru K."/>
            <person name="Mozes J."/>
            <person name="Mulrain L."/>
            <person name="Munson G."/>
            <person name="Naylor J."/>
            <person name="Newes C."/>
            <person name="Nguyen C."/>
            <person name="Nguyen N."/>
            <person name="Nguyen T."/>
            <person name="Nicol R."/>
            <person name="Nielsen C."/>
            <person name="Nizzari M."/>
            <person name="Norbu C."/>
            <person name="Norbu N."/>
            <person name="O'donnell P."/>
            <person name="Okoawo O."/>
            <person name="O'leary S."/>
            <person name="Omotosho B."/>
            <person name="O'neill K."/>
            <person name="Osman S."/>
            <person name="Parker S."/>
            <person name="Perrin D."/>
            <person name="Phunkhang P."/>
            <person name="Piqani B."/>
            <person name="Purcell S."/>
            <person name="Rachupka T."/>
            <person name="Ramasamy U."/>
            <person name="Rameau R."/>
            <person name="Ray V."/>
            <person name="Raymond C."/>
            <person name="Retta R."/>
            <person name="Richardson S."/>
            <person name="Rise C."/>
            <person name="Rodriguez J."/>
            <person name="Rogers J."/>
            <person name="Rogov P."/>
            <person name="Rutman M."/>
            <person name="Schupbach R."/>
            <person name="Seaman C."/>
            <person name="Settipalli S."/>
            <person name="Sharpe T."/>
            <person name="Sheridan J."/>
            <person name="Sherpa N."/>
            <person name="Shi J."/>
            <person name="Smirnov S."/>
            <person name="Smith C."/>
            <person name="Sougnez C."/>
            <person name="Spencer B."/>
            <person name="Stalker J."/>
            <person name="Stange-thomann N."/>
            <person name="Stavropoulos S."/>
            <person name="Stetson K."/>
            <person name="Stone C."/>
            <person name="Stone S."/>
            <person name="Stubbs M."/>
            <person name="Talamas J."/>
            <person name="Tchuinga P."/>
            <person name="Tenzing P."/>
            <person name="Tesfaye S."/>
            <person name="Theodore J."/>
            <person name="Thoulutsang Y."/>
            <person name="Topham K."/>
            <person name="Towey S."/>
            <person name="Tsamla T."/>
            <person name="Tsomo N."/>
            <person name="Vallee D."/>
            <person name="Vassiliev H."/>
            <person name="Venkataraman V."/>
            <person name="Vinson J."/>
            <person name="Vo A."/>
            <person name="Wade C."/>
            <person name="Wang S."/>
            <person name="Wangchuk T."/>
            <person name="Wangdi T."/>
            <person name="Whittaker C."/>
            <person name="Wilkinson J."/>
            <person name="Wu Y."/>
            <person name="Wyman D."/>
            <person name="Yadav S."/>
            <person name="Yang S."/>
            <person name="Yang X."/>
            <person name="Yeager S."/>
            <person name="Yee E."/>
            <person name="Young G."/>
            <person name="Zainoun J."/>
            <person name="Zembeck L."/>
            <person name="Zimmer A."/>
            <person name="Zody M."/>
            <person name="Lander E."/>
        </authorList>
    </citation>
    <scope>NUCLEOTIDE SEQUENCE [LARGE SCALE GENOMIC DNA]</scope>
</reference>
<evidence type="ECO:0000256" key="5">
    <source>
        <dbReference type="ARBA" id="ARBA00022723"/>
    </source>
</evidence>
<dbReference type="GO" id="GO:0016787">
    <property type="term" value="F:hydrolase activity"/>
    <property type="evidence" value="ECO:0007669"/>
    <property type="project" value="UniProtKB-KW"/>
</dbReference>
<reference evidence="9" key="3">
    <citation type="submission" date="2025-09" db="UniProtKB">
        <authorList>
            <consortium name="Ensembl"/>
        </authorList>
    </citation>
    <scope>IDENTIFICATION</scope>
</reference>
<dbReference type="GO" id="GO:0004518">
    <property type="term" value="F:nuclease activity"/>
    <property type="evidence" value="ECO:0007669"/>
    <property type="project" value="UniProtKB-KW"/>
</dbReference>
<evidence type="ECO:0000256" key="6">
    <source>
        <dbReference type="ARBA" id="ARBA00022801"/>
    </source>
</evidence>
<keyword evidence="7" id="KW-0539">Nucleus</keyword>
<dbReference type="HOGENOM" id="CLU_018552_5_1_1"/>
<dbReference type="STRING" id="51511.ENSCSAVP00000006218"/>